<dbReference type="PANTHER" id="PTHR17204:SF5">
    <property type="entry name" value="PRE-MRNA-PROCESSING FACTOR 39"/>
    <property type="match status" value="1"/>
</dbReference>
<sequence>MGDSEIMMETSAVSDYSSVDHNDTNMRDASVSDGLTQATENMVDHATGSNTEGTVFSAGDTNIANLVAHGSNIGSGDGSVPSSTQNETPTTIEYKANEKFDGLSNALLGSTQNAGYDSSLNSNGISEAGNVATASVTENGALSAAALHQPVDGSGLSAEEERLWSIVTTNSLDFTAWTSLIEETERMSEGNVMKIRKVYDTFLAEFPLCYGYWKKYADHEARLGSMDKVAEVYERAVQGVTYSVDMWLHYCVFAIGAYGDPETIRGLFERALAYVGTDYLCFPLWDKYIEYEISQQDWPRVATIYARVLEIPNQQLDRYFEGFKELVANRPLSELRTAEEAAAAVGQENEGEVPPPEEQSLKPVSASLKDAEELEKYIAIREDIYKKAKEFDSKIIGFETAIRRPYFHVRPLNVAELENWHNYLDFIESGDDFNKLVISASSYALLAKPLEKHLLKRDFELGLKHGPSICFL</sequence>
<organism evidence="8 9">
    <name type="scientific">Penstemon smallii</name>
    <dbReference type="NCBI Taxonomy" id="265156"/>
    <lineage>
        <taxon>Eukaryota</taxon>
        <taxon>Viridiplantae</taxon>
        <taxon>Streptophyta</taxon>
        <taxon>Embryophyta</taxon>
        <taxon>Tracheophyta</taxon>
        <taxon>Spermatophyta</taxon>
        <taxon>Magnoliopsida</taxon>
        <taxon>eudicotyledons</taxon>
        <taxon>Gunneridae</taxon>
        <taxon>Pentapetalae</taxon>
        <taxon>asterids</taxon>
        <taxon>lamiids</taxon>
        <taxon>Lamiales</taxon>
        <taxon>Plantaginaceae</taxon>
        <taxon>Cheloneae</taxon>
        <taxon>Penstemon</taxon>
    </lineage>
</organism>
<dbReference type="AlphaFoldDB" id="A0ABD3ULS6"/>
<dbReference type="SUPFAM" id="SSF48452">
    <property type="entry name" value="TPR-like"/>
    <property type="match status" value="1"/>
</dbReference>
<dbReference type="InterPro" id="IPR011990">
    <property type="entry name" value="TPR-like_helical_dom_sf"/>
</dbReference>
<reference evidence="8 9" key="1">
    <citation type="submission" date="2024-12" db="EMBL/GenBank/DDBJ databases">
        <title>The unique morphological basis and parallel evolutionary history of personate flowers in Penstemon.</title>
        <authorList>
            <person name="Depatie T.H."/>
            <person name="Wessinger C.A."/>
        </authorList>
    </citation>
    <scope>NUCLEOTIDE SEQUENCE [LARGE SCALE GENOMIC DNA]</scope>
    <source>
        <strain evidence="8">WTNN_2</strain>
        <tissue evidence="8">Leaf</tissue>
    </source>
</reference>
<dbReference type="GO" id="GO:0008380">
    <property type="term" value="P:RNA splicing"/>
    <property type="evidence" value="ECO:0007669"/>
    <property type="project" value="UniProtKB-KW"/>
</dbReference>
<comment type="caution">
    <text evidence="8">The sequence shown here is derived from an EMBL/GenBank/DDBJ whole genome shotgun (WGS) entry which is preliminary data.</text>
</comment>
<keyword evidence="5" id="KW-0539">Nucleus</keyword>
<dbReference type="GO" id="GO:0006397">
    <property type="term" value="P:mRNA processing"/>
    <property type="evidence" value="ECO:0007669"/>
    <property type="project" value="UniProtKB-KW"/>
</dbReference>
<keyword evidence="9" id="KW-1185">Reference proteome</keyword>
<dbReference type="GO" id="GO:0005634">
    <property type="term" value="C:nucleus"/>
    <property type="evidence" value="ECO:0007669"/>
    <property type="project" value="UniProtKB-SubCell"/>
</dbReference>
<evidence type="ECO:0000313" key="8">
    <source>
        <dbReference type="EMBL" id="KAL3850005.1"/>
    </source>
</evidence>
<evidence type="ECO:0000313" key="9">
    <source>
        <dbReference type="Proteomes" id="UP001634393"/>
    </source>
</evidence>
<dbReference type="SMART" id="SM00386">
    <property type="entry name" value="HAT"/>
    <property type="match status" value="3"/>
</dbReference>
<evidence type="ECO:0000256" key="3">
    <source>
        <dbReference type="ARBA" id="ARBA00022737"/>
    </source>
</evidence>
<feature type="region of interest" description="Disordered" evidence="7">
    <location>
        <begin position="343"/>
        <end position="364"/>
    </location>
</feature>
<dbReference type="EMBL" id="JBJXBP010000001">
    <property type="protein sequence ID" value="KAL3850005.1"/>
    <property type="molecule type" value="Genomic_DNA"/>
</dbReference>
<evidence type="ECO:0000256" key="1">
    <source>
        <dbReference type="ARBA" id="ARBA00004123"/>
    </source>
</evidence>
<dbReference type="Proteomes" id="UP001634393">
    <property type="component" value="Unassembled WGS sequence"/>
</dbReference>
<evidence type="ECO:0000256" key="2">
    <source>
        <dbReference type="ARBA" id="ARBA00022664"/>
    </source>
</evidence>
<comment type="similarity">
    <text evidence="6">Belongs to the PRP39 family.</text>
</comment>
<dbReference type="FunFam" id="1.25.40.10:FF:000064">
    <property type="entry name" value="Putative pre-mrna-processing factor 39"/>
    <property type="match status" value="1"/>
</dbReference>
<evidence type="ECO:0000256" key="7">
    <source>
        <dbReference type="SAM" id="MobiDB-lite"/>
    </source>
</evidence>
<gene>
    <name evidence="8" type="ORF">ACJIZ3_011887</name>
</gene>
<protein>
    <submittedName>
        <fullName evidence="8">Uncharacterized protein</fullName>
    </submittedName>
</protein>
<dbReference type="InterPro" id="IPR003107">
    <property type="entry name" value="HAT"/>
</dbReference>
<dbReference type="Pfam" id="PF23241">
    <property type="entry name" value="HAT_PRP39_C"/>
    <property type="match status" value="1"/>
</dbReference>
<proteinExistence type="inferred from homology"/>
<evidence type="ECO:0000256" key="6">
    <source>
        <dbReference type="ARBA" id="ARBA00038019"/>
    </source>
</evidence>
<dbReference type="InterPro" id="IPR059164">
    <property type="entry name" value="HAT_PRP39_C"/>
</dbReference>
<evidence type="ECO:0000256" key="5">
    <source>
        <dbReference type="ARBA" id="ARBA00023242"/>
    </source>
</evidence>
<comment type="subcellular location">
    <subcellularLocation>
        <location evidence="1">Nucleus</location>
    </subcellularLocation>
</comment>
<dbReference type="Pfam" id="PF23240">
    <property type="entry name" value="HAT_PRP39_N"/>
    <property type="match status" value="1"/>
</dbReference>
<name>A0ABD3ULS6_9LAMI</name>
<keyword evidence="2" id="KW-0507">mRNA processing</keyword>
<accession>A0ABD3ULS6</accession>
<feature type="region of interest" description="Disordered" evidence="7">
    <location>
        <begin position="1"/>
        <end position="23"/>
    </location>
</feature>
<dbReference type="Gene3D" id="1.25.40.10">
    <property type="entry name" value="Tetratricopeptide repeat domain"/>
    <property type="match status" value="1"/>
</dbReference>
<evidence type="ECO:0000256" key="4">
    <source>
        <dbReference type="ARBA" id="ARBA00023187"/>
    </source>
</evidence>
<dbReference type="PANTHER" id="PTHR17204">
    <property type="entry name" value="PRE-MRNA PROCESSING PROTEIN PRP39-RELATED"/>
    <property type="match status" value="1"/>
</dbReference>
<keyword evidence="4" id="KW-0508">mRNA splicing</keyword>
<keyword evidence="3" id="KW-0677">Repeat</keyword>